<feature type="compositionally biased region" description="Pro residues" evidence="1">
    <location>
        <begin position="310"/>
        <end position="320"/>
    </location>
</feature>
<reference evidence="3" key="1">
    <citation type="submission" date="2023-03" db="EMBL/GenBank/DDBJ databases">
        <title>Massive genome expansion in bonnet fungi (Mycena s.s.) driven by repeated elements and novel gene families across ecological guilds.</title>
        <authorList>
            <consortium name="Lawrence Berkeley National Laboratory"/>
            <person name="Harder C.B."/>
            <person name="Miyauchi S."/>
            <person name="Viragh M."/>
            <person name="Kuo A."/>
            <person name="Thoen E."/>
            <person name="Andreopoulos B."/>
            <person name="Lu D."/>
            <person name="Skrede I."/>
            <person name="Drula E."/>
            <person name="Henrissat B."/>
            <person name="Morin E."/>
            <person name="Kohler A."/>
            <person name="Barry K."/>
            <person name="LaButti K."/>
            <person name="Morin E."/>
            <person name="Salamov A."/>
            <person name="Lipzen A."/>
            <person name="Mereny Z."/>
            <person name="Hegedus B."/>
            <person name="Baldrian P."/>
            <person name="Stursova M."/>
            <person name="Weitz H."/>
            <person name="Taylor A."/>
            <person name="Grigoriev I.V."/>
            <person name="Nagy L.G."/>
            <person name="Martin F."/>
            <person name="Kauserud H."/>
        </authorList>
    </citation>
    <scope>NUCLEOTIDE SEQUENCE</scope>
    <source>
        <strain evidence="3">CBHHK188m</strain>
    </source>
</reference>
<evidence type="ECO:0000313" key="3">
    <source>
        <dbReference type="EMBL" id="KAJ7746470.1"/>
    </source>
</evidence>
<dbReference type="Proteomes" id="UP001215280">
    <property type="component" value="Unassembled WGS sequence"/>
</dbReference>
<feature type="compositionally biased region" description="Low complexity" evidence="1">
    <location>
        <begin position="247"/>
        <end position="262"/>
    </location>
</feature>
<name>A0AAD7N4Q7_9AGAR</name>
<keyword evidence="2" id="KW-1133">Transmembrane helix</keyword>
<feature type="compositionally biased region" description="Low complexity" evidence="1">
    <location>
        <begin position="62"/>
        <end position="91"/>
    </location>
</feature>
<proteinExistence type="predicted"/>
<feature type="region of interest" description="Disordered" evidence="1">
    <location>
        <begin position="295"/>
        <end position="320"/>
    </location>
</feature>
<comment type="caution">
    <text evidence="3">The sequence shown here is derived from an EMBL/GenBank/DDBJ whole genome shotgun (WGS) entry which is preliminary data.</text>
</comment>
<keyword evidence="2" id="KW-0812">Transmembrane</keyword>
<keyword evidence="4" id="KW-1185">Reference proteome</keyword>
<organism evidence="3 4">
    <name type="scientific">Mycena maculata</name>
    <dbReference type="NCBI Taxonomy" id="230809"/>
    <lineage>
        <taxon>Eukaryota</taxon>
        <taxon>Fungi</taxon>
        <taxon>Dikarya</taxon>
        <taxon>Basidiomycota</taxon>
        <taxon>Agaricomycotina</taxon>
        <taxon>Agaricomycetes</taxon>
        <taxon>Agaricomycetidae</taxon>
        <taxon>Agaricales</taxon>
        <taxon>Marasmiineae</taxon>
        <taxon>Mycenaceae</taxon>
        <taxon>Mycena</taxon>
    </lineage>
</organism>
<dbReference type="AlphaFoldDB" id="A0AAD7N4Q7"/>
<evidence type="ECO:0000256" key="1">
    <source>
        <dbReference type="SAM" id="MobiDB-lite"/>
    </source>
</evidence>
<accession>A0AAD7N4Q7</accession>
<evidence type="ECO:0000256" key="2">
    <source>
        <dbReference type="SAM" id="Phobius"/>
    </source>
</evidence>
<feature type="region of interest" description="Disordered" evidence="1">
    <location>
        <begin position="61"/>
        <end position="94"/>
    </location>
</feature>
<sequence>MSGVPFTGAARRLTLESRLGGVNVTARWYALVASFLITDSNFTSAPFYIVNGSDTSCLGTVASSSSTSTQGSSTSTTSTSASSGAGSTSTSIALPVDTSPKIDRGAIAGGVIGGLAVIAAAIAYFYLCLGSVDSETNVYPSAPRTRRAADRHPQSSVGPMLDNTVYVIGNNSINSRPSPINDGLSLKEEDEVNPYFSPSQEKFTLPTHGSAPRGHINYNVSMDLISSALGQGVTSSYMNNNFSCLRSHSSSPTTLTSPVYPSGASQDAAAPPVAHRSPMDEVIIAGECRGARCTPRKPVPQYNLVDPALASPPPSRLQLP</sequence>
<protein>
    <submittedName>
        <fullName evidence="3">Uncharacterized protein</fullName>
    </submittedName>
</protein>
<gene>
    <name evidence="3" type="ORF">DFH07DRAFT_776366</name>
</gene>
<feature type="transmembrane region" description="Helical" evidence="2">
    <location>
        <begin position="106"/>
        <end position="127"/>
    </location>
</feature>
<feature type="region of interest" description="Disordered" evidence="1">
    <location>
        <begin position="247"/>
        <end position="275"/>
    </location>
</feature>
<evidence type="ECO:0000313" key="4">
    <source>
        <dbReference type="Proteomes" id="UP001215280"/>
    </source>
</evidence>
<dbReference type="EMBL" id="JARJLG010000098">
    <property type="protein sequence ID" value="KAJ7746470.1"/>
    <property type="molecule type" value="Genomic_DNA"/>
</dbReference>
<keyword evidence="2" id="KW-0472">Membrane</keyword>